<reference evidence="1 2" key="1">
    <citation type="submission" date="2017-05" db="EMBL/GenBank/DDBJ databases">
        <authorList>
            <person name="Varghese N."/>
            <person name="Submissions S."/>
        </authorList>
    </citation>
    <scope>NUCLEOTIDE SEQUENCE [LARGE SCALE GENOMIC DNA]</scope>
    <source>
        <strain evidence="1 2">DSM 25457</strain>
    </source>
</reference>
<sequence>MSPQNPSAASRTRLLLEDLEAVRENLLALSDDIWLSIDHNDDKALEDGVEFKRAYNAKVASFDSVATELSELVQQYTSVRLDEAEQASGSDHEQNERIIAELDREEPHLLNEDFTYKRPYGFILDGYATTGVTTWQRLYELVCRNLVSRDESRFRSLHDHSDFISNRGHHTVTPDAKSLRKAMRLADGLFVESNLSANSIRDVILRMLDEYEIPLENMKVFLREDRDAEQSG</sequence>
<evidence type="ECO:0000313" key="1">
    <source>
        <dbReference type="EMBL" id="SMP64254.1"/>
    </source>
</evidence>
<protein>
    <submittedName>
        <fullName evidence="1">Uncharacterized protein</fullName>
    </submittedName>
</protein>
<dbReference type="Proteomes" id="UP001158067">
    <property type="component" value="Unassembled WGS sequence"/>
</dbReference>
<dbReference type="EMBL" id="FXUG01000008">
    <property type="protein sequence ID" value="SMP64254.1"/>
    <property type="molecule type" value="Genomic_DNA"/>
</dbReference>
<name>A0ABY1QAJ0_9BACT</name>
<evidence type="ECO:0000313" key="2">
    <source>
        <dbReference type="Proteomes" id="UP001158067"/>
    </source>
</evidence>
<proteinExistence type="predicted"/>
<organism evidence="1 2">
    <name type="scientific">Neorhodopirellula lusitana</name>
    <dbReference type="NCBI Taxonomy" id="445327"/>
    <lineage>
        <taxon>Bacteria</taxon>
        <taxon>Pseudomonadati</taxon>
        <taxon>Planctomycetota</taxon>
        <taxon>Planctomycetia</taxon>
        <taxon>Pirellulales</taxon>
        <taxon>Pirellulaceae</taxon>
        <taxon>Neorhodopirellula</taxon>
    </lineage>
</organism>
<gene>
    <name evidence="1" type="ORF">SAMN06265222_108197</name>
</gene>
<dbReference type="RefSeq" id="WP_283433562.1">
    <property type="nucleotide sequence ID" value="NZ_FXUG01000008.1"/>
</dbReference>
<accession>A0ABY1QAJ0</accession>
<comment type="caution">
    <text evidence="1">The sequence shown here is derived from an EMBL/GenBank/DDBJ whole genome shotgun (WGS) entry which is preliminary data.</text>
</comment>
<keyword evidence="2" id="KW-1185">Reference proteome</keyword>